<accession>A0A8J9ZVS7</accession>
<evidence type="ECO:0000256" key="1">
    <source>
        <dbReference type="SAM" id="SignalP"/>
    </source>
</evidence>
<dbReference type="AlphaFoldDB" id="A0A8J9ZVS7"/>
<feature type="chain" id="PRO_5035430221" evidence="1">
    <location>
        <begin position="25"/>
        <end position="127"/>
    </location>
</feature>
<name>A0A8J9ZVS7_BRALA</name>
<dbReference type="EMBL" id="OV696690">
    <property type="protein sequence ID" value="CAH1264531.1"/>
    <property type="molecule type" value="Genomic_DNA"/>
</dbReference>
<organism evidence="2 3">
    <name type="scientific">Branchiostoma lanceolatum</name>
    <name type="common">Common lancelet</name>
    <name type="synonym">Amphioxus lanceolatum</name>
    <dbReference type="NCBI Taxonomy" id="7740"/>
    <lineage>
        <taxon>Eukaryota</taxon>
        <taxon>Metazoa</taxon>
        <taxon>Chordata</taxon>
        <taxon>Cephalochordata</taxon>
        <taxon>Leptocardii</taxon>
        <taxon>Amphioxiformes</taxon>
        <taxon>Branchiostomatidae</taxon>
        <taxon>Branchiostoma</taxon>
    </lineage>
</organism>
<protein>
    <submittedName>
        <fullName evidence="2">Hypp3020 protein</fullName>
    </submittedName>
</protein>
<feature type="signal peptide" evidence="1">
    <location>
        <begin position="1"/>
        <end position="24"/>
    </location>
</feature>
<evidence type="ECO:0000313" key="2">
    <source>
        <dbReference type="EMBL" id="CAH1264531.1"/>
    </source>
</evidence>
<evidence type="ECO:0000313" key="3">
    <source>
        <dbReference type="Proteomes" id="UP000838412"/>
    </source>
</evidence>
<gene>
    <name evidence="2" type="primary">Hypp3020</name>
    <name evidence="2" type="ORF">BLAG_LOCUS18878</name>
</gene>
<keyword evidence="3" id="KW-1185">Reference proteome</keyword>
<proteinExistence type="predicted"/>
<sequence>MDDMSSPVVGVLCAALLSACSGDAARPYRQFQAVTQTTTWQTTTPWPWTTTTSPPGCLANYAIGETIPGYINCPNCGNPHGGSPIPEGQFVEVNGEQCYCTSWMQNPPRPSIVCPSTAPWYYNVFPK</sequence>
<dbReference type="Proteomes" id="UP000838412">
    <property type="component" value="Chromosome 5"/>
</dbReference>
<keyword evidence="1" id="KW-0732">Signal</keyword>
<reference evidence="2" key="1">
    <citation type="submission" date="2022-01" db="EMBL/GenBank/DDBJ databases">
        <authorList>
            <person name="Braso-Vives M."/>
        </authorList>
    </citation>
    <scope>NUCLEOTIDE SEQUENCE</scope>
</reference>